<gene>
    <name evidence="1" type="ORF">SDC9_55784</name>
</gene>
<sequence length="350" mass="39722">MYYKLKSLHDAGVKIILHNFQYGGRKRETALNAFCEKVFYYPRNNNKTGILSNKPFIVVSRSSDELLKRLAADNHPVLFEGIHTCLYLSHPSLAHKKRFVRTHNIEHEYYNGLAQAESDPLKVLYFQSESRKLKRFEKNLSHATGILTISKNDELHFSQINSNICTVSAFHPSEKINIRHGLGSFALYHGSLDVSENNRAALYLVNEVFNDIDYPLVIAGNKPSKELRAAVKKHRHVELKDNLGTDDFSRLVAEAQINILPTFQATGIKLKLLLALHEGRHLLVNTPMVENTGIEDLCHIADSPAEMKAMIRKLGNQEISASILEKRQNILVGNGFSNQHNVKKLIEFVF</sequence>
<accession>A0A644WZZ3</accession>
<dbReference type="EMBL" id="VSSQ01001573">
    <property type="protein sequence ID" value="MPM09466.1"/>
    <property type="molecule type" value="Genomic_DNA"/>
</dbReference>
<dbReference type="Gene3D" id="3.40.50.2000">
    <property type="entry name" value="Glycogen Phosphorylase B"/>
    <property type="match status" value="1"/>
</dbReference>
<dbReference type="AlphaFoldDB" id="A0A644WZZ3"/>
<name>A0A644WZZ3_9ZZZZ</name>
<protein>
    <recommendedName>
        <fullName evidence="2">Mannosyltransferase</fullName>
    </recommendedName>
</protein>
<proteinExistence type="predicted"/>
<evidence type="ECO:0008006" key="2">
    <source>
        <dbReference type="Google" id="ProtNLM"/>
    </source>
</evidence>
<evidence type="ECO:0000313" key="1">
    <source>
        <dbReference type="EMBL" id="MPM09466.1"/>
    </source>
</evidence>
<organism evidence="1">
    <name type="scientific">bioreactor metagenome</name>
    <dbReference type="NCBI Taxonomy" id="1076179"/>
    <lineage>
        <taxon>unclassified sequences</taxon>
        <taxon>metagenomes</taxon>
        <taxon>ecological metagenomes</taxon>
    </lineage>
</organism>
<reference evidence="1" key="1">
    <citation type="submission" date="2019-08" db="EMBL/GenBank/DDBJ databases">
        <authorList>
            <person name="Kucharzyk K."/>
            <person name="Murdoch R.W."/>
            <person name="Higgins S."/>
            <person name="Loffler F."/>
        </authorList>
    </citation>
    <scope>NUCLEOTIDE SEQUENCE</scope>
</reference>
<comment type="caution">
    <text evidence="1">The sequence shown here is derived from an EMBL/GenBank/DDBJ whole genome shotgun (WGS) entry which is preliminary data.</text>
</comment>